<dbReference type="InterPro" id="IPR041657">
    <property type="entry name" value="HTH_17"/>
</dbReference>
<name>A0ABU1QWP0_9BACT</name>
<dbReference type="RefSeq" id="WP_309983488.1">
    <property type="nucleotide sequence ID" value="NZ_JAVDTI010000002.1"/>
</dbReference>
<protein>
    <submittedName>
        <fullName evidence="2">Excisionase family DNA binding protein</fullName>
    </submittedName>
</protein>
<keyword evidence="3" id="KW-1185">Reference proteome</keyword>
<sequence>MSNILDEIVSRLDNFGQKLDRAIESRQNEHGLDKFQFVRVEEAAGILGVSIPTIRLYTSKQKLRHYKRGHYVYYKIDDLNDFVEKGRREPSRR</sequence>
<evidence type="ECO:0000259" key="1">
    <source>
        <dbReference type="Pfam" id="PF12728"/>
    </source>
</evidence>
<proteinExistence type="predicted"/>
<dbReference type="Proteomes" id="UP001264980">
    <property type="component" value="Unassembled WGS sequence"/>
</dbReference>
<dbReference type="InterPro" id="IPR009061">
    <property type="entry name" value="DNA-bd_dom_put_sf"/>
</dbReference>
<feature type="domain" description="Helix-turn-helix" evidence="1">
    <location>
        <begin position="39"/>
        <end position="86"/>
    </location>
</feature>
<accession>A0ABU1QWP0</accession>
<comment type="caution">
    <text evidence="2">The sequence shown here is derived from an EMBL/GenBank/DDBJ whole genome shotgun (WGS) entry which is preliminary data.</text>
</comment>
<dbReference type="SUPFAM" id="SSF46955">
    <property type="entry name" value="Putative DNA-binding domain"/>
    <property type="match status" value="1"/>
</dbReference>
<evidence type="ECO:0000313" key="2">
    <source>
        <dbReference type="EMBL" id="MDR6805546.1"/>
    </source>
</evidence>
<dbReference type="EMBL" id="JAVDTI010000002">
    <property type="protein sequence ID" value="MDR6805546.1"/>
    <property type="molecule type" value="Genomic_DNA"/>
</dbReference>
<organism evidence="2 3">
    <name type="scientific">Dyadobacter fermentans</name>
    <dbReference type="NCBI Taxonomy" id="94254"/>
    <lineage>
        <taxon>Bacteria</taxon>
        <taxon>Pseudomonadati</taxon>
        <taxon>Bacteroidota</taxon>
        <taxon>Cytophagia</taxon>
        <taxon>Cytophagales</taxon>
        <taxon>Spirosomataceae</taxon>
        <taxon>Dyadobacter</taxon>
    </lineage>
</organism>
<reference evidence="2 3" key="1">
    <citation type="submission" date="2023-07" db="EMBL/GenBank/DDBJ databases">
        <title>Sorghum-associated microbial communities from plants grown in Nebraska, USA.</title>
        <authorList>
            <person name="Schachtman D."/>
        </authorList>
    </citation>
    <scope>NUCLEOTIDE SEQUENCE [LARGE SCALE GENOMIC DNA]</scope>
    <source>
        <strain evidence="2 3">BE57</strain>
    </source>
</reference>
<dbReference type="Pfam" id="PF12728">
    <property type="entry name" value="HTH_17"/>
    <property type="match status" value="1"/>
</dbReference>
<gene>
    <name evidence="2" type="ORF">J2W84_002592</name>
</gene>
<evidence type="ECO:0000313" key="3">
    <source>
        <dbReference type="Proteomes" id="UP001264980"/>
    </source>
</evidence>